<keyword evidence="3" id="KW-1185">Reference proteome</keyword>
<reference evidence="2" key="1">
    <citation type="submission" date="2022-03" db="EMBL/GenBank/DDBJ databases">
        <authorList>
            <person name="Lindestad O."/>
        </authorList>
    </citation>
    <scope>NUCLEOTIDE SEQUENCE</scope>
</reference>
<comment type="caution">
    <text evidence="2">The sequence shown here is derived from an EMBL/GenBank/DDBJ whole genome shotgun (WGS) entry which is preliminary data.</text>
</comment>
<evidence type="ECO:0000256" key="1">
    <source>
        <dbReference type="SAM" id="MobiDB-lite"/>
    </source>
</evidence>
<feature type="region of interest" description="Disordered" evidence="1">
    <location>
        <begin position="52"/>
        <end position="74"/>
    </location>
</feature>
<dbReference type="AlphaFoldDB" id="A0A8S4RPQ9"/>
<dbReference type="EMBL" id="CAKXAJ010025321">
    <property type="protein sequence ID" value="CAH2238093.1"/>
    <property type="molecule type" value="Genomic_DNA"/>
</dbReference>
<protein>
    <submittedName>
        <fullName evidence="2">Jg18476 protein</fullName>
    </submittedName>
</protein>
<accession>A0A8S4RPQ9</accession>
<dbReference type="Proteomes" id="UP000838756">
    <property type="component" value="Unassembled WGS sequence"/>
</dbReference>
<evidence type="ECO:0000313" key="2">
    <source>
        <dbReference type="EMBL" id="CAH2238093.1"/>
    </source>
</evidence>
<sequence>MQIFVKSFGGVRLYFSGEGKRVKKANNRRLEEFLYFVRGILRVGCRRMPPAATERCLPATGNPGDTEPASDALQ</sequence>
<dbReference type="OrthoDB" id="10294049at2759"/>
<proteinExistence type="predicted"/>
<organism evidence="2 3">
    <name type="scientific">Pararge aegeria aegeria</name>
    <dbReference type="NCBI Taxonomy" id="348720"/>
    <lineage>
        <taxon>Eukaryota</taxon>
        <taxon>Metazoa</taxon>
        <taxon>Ecdysozoa</taxon>
        <taxon>Arthropoda</taxon>
        <taxon>Hexapoda</taxon>
        <taxon>Insecta</taxon>
        <taxon>Pterygota</taxon>
        <taxon>Neoptera</taxon>
        <taxon>Endopterygota</taxon>
        <taxon>Lepidoptera</taxon>
        <taxon>Glossata</taxon>
        <taxon>Ditrysia</taxon>
        <taxon>Papilionoidea</taxon>
        <taxon>Nymphalidae</taxon>
        <taxon>Satyrinae</taxon>
        <taxon>Satyrini</taxon>
        <taxon>Parargina</taxon>
        <taxon>Pararge</taxon>
    </lineage>
</organism>
<name>A0A8S4RPQ9_9NEOP</name>
<evidence type="ECO:0000313" key="3">
    <source>
        <dbReference type="Proteomes" id="UP000838756"/>
    </source>
</evidence>
<gene>
    <name evidence="2" type="primary">jg18476</name>
    <name evidence="2" type="ORF">PAEG_LOCUS15246</name>
</gene>